<name>X0XCJ6_9ZZZZ</name>
<dbReference type="PANTHER" id="PTHR43818:SF11">
    <property type="entry name" value="BCDNA.GH03377"/>
    <property type="match status" value="1"/>
</dbReference>
<proteinExistence type="predicted"/>
<dbReference type="Gene3D" id="3.30.360.10">
    <property type="entry name" value="Dihydrodipicolinate Reductase, domain 2"/>
    <property type="match status" value="1"/>
</dbReference>
<dbReference type="GO" id="GO:0016491">
    <property type="term" value="F:oxidoreductase activity"/>
    <property type="evidence" value="ECO:0007669"/>
    <property type="project" value="UniProtKB-KW"/>
</dbReference>
<gene>
    <name evidence="3" type="ORF">S01H1_64181</name>
</gene>
<sequence length="232" mass="25475">MAKRRLGVGFVGAGFITRFHIRSWLGVRDADIMGIVSRTKEKANEAASLARKLNVGEAKAYKSATDMVADPAIDAIWICAPNFTRLENMEEIVSALEKGKGELIGVTCEKPLGRNVKEARTMLELAQKAGLLDGYLENQVFAPAVVRGKEIIWKRGAAISGRPYLARAAEEHSGPHMPWFWEGELQGGGVLNDMMCHSVEEARFMLTPPGADRNTLTPVKISAHTSCLKWQN</sequence>
<evidence type="ECO:0000313" key="3">
    <source>
        <dbReference type="EMBL" id="GAG40904.1"/>
    </source>
</evidence>
<dbReference type="EMBL" id="BARS01042288">
    <property type="protein sequence ID" value="GAG40904.1"/>
    <property type="molecule type" value="Genomic_DNA"/>
</dbReference>
<dbReference type="AlphaFoldDB" id="X0XCJ6"/>
<evidence type="ECO:0000259" key="2">
    <source>
        <dbReference type="Pfam" id="PF01408"/>
    </source>
</evidence>
<dbReference type="Pfam" id="PF01408">
    <property type="entry name" value="GFO_IDH_MocA"/>
    <property type="match status" value="1"/>
</dbReference>
<protein>
    <recommendedName>
        <fullName evidence="2">Gfo/Idh/MocA-like oxidoreductase N-terminal domain-containing protein</fullName>
    </recommendedName>
</protein>
<dbReference type="Gene3D" id="3.40.50.720">
    <property type="entry name" value="NAD(P)-binding Rossmann-like Domain"/>
    <property type="match status" value="1"/>
</dbReference>
<comment type="caution">
    <text evidence="3">The sequence shown here is derived from an EMBL/GenBank/DDBJ whole genome shotgun (WGS) entry which is preliminary data.</text>
</comment>
<dbReference type="InterPro" id="IPR000683">
    <property type="entry name" value="Gfo/Idh/MocA-like_OxRdtase_N"/>
</dbReference>
<accession>X0XCJ6</accession>
<feature type="non-terminal residue" evidence="3">
    <location>
        <position position="232"/>
    </location>
</feature>
<dbReference type="GO" id="GO:0000166">
    <property type="term" value="F:nucleotide binding"/>
    <property type="evidence" value="ECO:0007669"/>
    <property type="project" value="InterPro"/>
</dbReference>
<dbReference type="PANTHER" id="PTHR43818">
    <property type="entry name" value="BCDNA.GH03377"/>
    <property type="match status" value="1"/>
</dbReference>
<organism evidence="3">
    <name type="scientific">marine sediment metagenome</name>
    <dbReference type="NCBI Taxonomy" id="412755"/>
    <lineage>
        <taxon>unclassified sequences</taxon>
        <taxon>metagenomes</taxon>
        <taxon>ecological metagenomes</taxon>
    </lineage>
</organism>
<reference evidence="3" key="1">
    <citation type="journal article" date="2014" name="Front. Microbiol.">
        <title>High frequency of phylogenetically diverse reductive dehalogenase-homologous genes in deep subseafloor sedimentary metagenomes.</title>
        <authorList>
            <person name="Kawai M."/>
            <person name="Futagami T."/>
            <person name="Toyoda A."/>
            <person name="Takaki Y."/>
            <person name="Nishi S."/>
            <person name="Hori S."/>
            <person name="Arai W."/>
            <person name="Tsubouchi T."/>
            <person name="Morono Y."/>
            <person name="Uchiyama I."/>
            <person name="Ito T."/>
            <person name="Fujiyama A."/>
            <person name="Inagaki F."/>
            <person name="Takami H."/>
        </authorList>
    </citation>
    <scope>NUCLEOTIDE SEQUENCE</scope>
    <source>
        <strain evidence="3">Expedition CK06-06</strain>
    </source>
</reference>
<dbReference type="SUPFAM" id="SSF51735">
    <property type="entry name" value="NAD(P)-binding Rossmann-fold domains"/>
    <property type="match status" value="1"/>
</dbReference>
<dbReference type="InterPro" id="IPR036291">
    <property type="entry name" value="NAD(P)-bd_dom_sf"/>
</dbReference>
<keyword evidence="1" id="KW-0560">Oxidoreductase</keyword>
<dbReference type="InterPro" id="IPR050463">
    <property type="entry name" value="Gfo/Idh/MocA_oxidrdct_glycsds"/>
</dbReference>
<feature type="domain" description="Gfo/Idh/MocA-like oxidoreductase N-terminal" evidence="2">
    <location>
        <begin position="7"/>
        <end position="131"/>
    </location>
</feature>
<evidence type="ECO:0000256" key="1">
    <source>
        <dbReference type="ARBA" id="ARBA00023002"/>
    </source>
</evidence>
<dbReference type="SUPFAM" id="SSF55347">
    <property type="entry name" value="Glyceraldehyde-3-phosphate dehydrogenase-like, C-terminal domain"/>
    <property type="match status" value="1"/>
</dbReference>